<accession>A0AAU9MFJ3</accession>
<proteinExistence type="predicted"/>
<reference evidence="1 2" key="1">
    <citation type="submission" date="2022-01" db="EMBL/GenBank/DDBJ databases">
        <authorList>
            <person name="Xiong W."/>
            <person name="Schranz E."/>
        </authorList>
    </citation>
    <scope>NUCLEOTIDE SEQUENCE [LARGE SCALE GENOMIC DNA]</scope>
</reference>
<protein>
    <submittedName>
        <fullName evidence="1">Uncharacterized protein</fullName>
    </submittedName>
</protein>
<dbReference type="AlphaFoldDB" id="A0AAU9MFJ3"/>
<comment type="caution">
    <text evidence="1">The sequence shown here is derived from an EMBL/GenBank/DDBJ whole genome shotgun (WGS) entry which is preliminary data.</text>
</comment>
<gene>
    <name evidence="1" type="ORF">LVIROSA_LOCUS13821</name>
</gene>
<dbReference type="EMBL" id="CAKMRJ010002223">
    <property type="protein sequence ID" value="CAH1426758.1"/>
    <property type="molecule type" value="Genomic_DNA"/>
</dbReference>
<keyword evidence="2" id="KW-1185">Reference proteome</keyword>
<evidence type="ECO:0000313" key="2">
    <source>
        <dbReference type="Proteomes" id="UP001157418"/>
    </source>
</evidence>
<sequence length="103" mass="11435">MSATTASGLHTTEAMTPPPPTSFILLSSIRWNCEKSECSFSCAVNKMSNVALSFTVVDFGNQISLLCCHLWWISEDGVISDLILFLDQYANKRIRFRLNQTGG</sequence>
<evidence type="ECO:0000313" key="1">
    <source>
        <dbReference type="EMBL" id="CAH1426758.1"/>
    </source>
</evidence>
<dbReference type="Proteomes" id="UP001157418">
    <property type="component" value="Unassembled WGS sequence"/>
</dbReference>
<organism evidence="1 2">
    <name type="scientific">Lactuca virosa</name>
    <dbReference type="NCBI Taxonomy" id="75947"/>
    <lineage>
        <taxon>Eukaryota</taxon>
        <taxon>Viridiplantae</taxon>
        <taxon>Streptophyta</taxon>
        <taxon>Embryophyta</taxon>
        <taxon>Tracheophyta</taxon>
        <taxon>Spermatophyta</taxon>
        <taxon>Magnoliopsida</taxon>
        <taxon>eudicotyledons</taxon>
        <taxon>Gunneridae</taxon>
        <taxon>Pentapetalae</taxon>
        <taxon>asterids</taxon>
        <taxon>campanulids</taxon>
        <taxon>Asterales</taxon>
        <taxon>Asteraceae</taxon>
        <taxon>Cichorioideae</taxon>
        <taxon>Cichorieae</taxon>
        <taxon>Lactucinae</taxon>
        <taxon>Lactuca</taxon>
    </lineage>
</organism>
<name>A0AAU9MFJ3_9ASTR</name>